<dbReference type="EMBL" id="HBDZ01002497">
    <property type="protein sequence ID" value="CAD8231348.1"/>
    <property type="molecule type" value="Transcribed_RNA"/>
</dbReference>
<dbReference type="InterPro" id="IPR001865">
    <property type="entry name" value="Ribosomal_uS2"/>
</dbReference>
<evidence type="ECO:0000256" key="2">
    <source>
        <dbReference type="ARBA" id="ARBA00006242"/>
    </source>
</evidence>
<dbReference type="FunFam" id="3.40.50.10490:FF:000017">
    <property type="entry name" value="40S ribosomal protein SA"/>
    <property type="match status" value="1"/>
</dbReference>
<dbReference type="InterPro" id="IPR005707">
    <property type="entry name" value="Ribosomal_uS2_euk/arc"/>
</dbReference>
<protein>
    <recommendedName>
        <fullName evidence="6">Small ribosomal subunit protein uS2</fullName>
    </recommendedName>
</protein>
<dbReference type="InterPro" id="IPR027498">
    <property type="entry name" value="Ribosomal_uS2_euk"/>
</dbReference>
<feature type="region of interest" description="Disordered" evidence="8">
    <location>
        <begin position="270"/>
        <end position="294"/>
    </location>
</feature>
<dbReference type="PRINTS" id="PR00395">
    <property type="entry name" value="RIBOSOMALS2"/>
</dbReference>
<dbReference type="PANTHER" id="PTHR11489">
    <property type="entry name" value="40S RIBOSOMAL PROTEIN SA"/>
    <property type="match status" value="1"/>
</dbReference>
<dbReference type="InterPro" id="IPR018130">
    <property type="entry name" value="Ribosomal_uS2_CS"/>
</dbReference>
<evidence type="ECO:0000256" key="5">
    <source>
        <dbReference type="ARBA" id="ARBA00023274"/>
    </source>
</evidence>
<evidence type="ECO:0000256" key="4">
    <source>
        <dbReference type="ARBA" id="ARBA00022980"/>
    </source>
</evidence>
<evidence type="ECO:0000256" key="1">
    <source>
        <dbReference type="ARBA" id="ARBA00004496"/>
    </source>
</evidence>
<evidence type="ECO:0000313" key="9">
    <source>
        <dbReference type="EMBL" id="CAD8231348.1"/>
    </source>
</evidence>
<dbReference type="CDD" id="cd01425">
    <property type="entry name" value="RPS2"/>
    <property type="match status" value="1"/>
</dbReference>
<dbReference type="NCBIfam" id="TIGR01012">
    <property type="entry name" value="uS2_euk_arch"/>
    <property type="match status" value="1"/>
</dbReference>
<gene>
    <name evidence="9" type="ORF">PCOL08062_LOCUS1983</name>
</gene>
<keyword evidence="5 6" id="KW-0687">Ribonucleoprotein</keyword>
<dbReference type="GO" id="GO:0000028">
    <property type="term" value="P:ribosomal small subunit assembly"/>
    <property type="evidence" value="ECO:0007669"/>
    <property type="project" value="UniProtKB-UniRule"/>
</dbReference>
<name>A0A7R9TCP0_9VIRI</name>
<dbReference type="SUPFAM" id="SSF52313">
    <property type="entry name" value="Ribosomal protein S2"/>
    <property type="match status" value="1"/>
</dbReference>
<reference evidence="9" key="1">
    <citation type="submission" date="2021-01" db="EMBL/GenBank/DDBJ databases">
        <authorList>
            <person name="Corre E."/>
            <person name="Pelletier E."/>
            <person name="Niang G."/>
            <person name="Scheremetjew M."/>
            <person name="Finn R."/>
            <person name="Kale V."/>
            <person name="Holt S."/>
            <person name="Cochrane G."/>
            <person name="Meng A."/>
            <person name="Brown T."/>
            <person name="Cohen L."/>
        </authorList>
    </citation>
    <scope>NUCLEOTIDE SEQUENCE</scope>
    <source>
        <strain evidence="9">CCMP1413</strain>
    </source>
</reference>
<dbReference type="AlphaFoldDB" id="A0A7R9TCP0"/>
<evidence type="ECO:0000256" key="6">
    <source>
        <dbReference type="HAMAP-Rule" id="MF_03015"/>
    </source>
</evidence>
<keyword evidence="4 6" id="KW-0689">Ribosomal protein</keyword>
<evidence type="ECO:0000256" key="7">
    <source>
        <dbReference type="RuleBase" id="RU003631"/>
    </source>
</evidence>
<sequence length="294" mass="32005">MALSQKEQDVHMMLAAQCHLGTKNCDFQMERYTYKRRQDGIYVIDLAKTWDKLVMAARVLVAIENPADIIVQSARPYGQRAVMKFAQYTGATAIAGRHTPGTYTNHIHAKTFKEPRLLVLTDPRTDHQPINESAYQNLPTIAFCDTDSPMAHVDIAIPANNKGKHSIGCLYYILSRMVLQMRGTISAANPWDVMVDLFFYRDPEEIREEQEAAAAAAAEAEAPGYNAAAFGAAPAIAAPGFEQPAFEAAGVPAAFDVAQAAPAAFDAAAPPQGAFQQAPPQAAFDPNANYTPQY</sequence>
<dbReference type="InterPro" id="IPR023591">
    <property type="entry name" value="Ribosomal_uS2_flav_dom_sf"/>
</dbReference>
<evidence type="ECO:0000256" key="3">
    <source>
        <dbReference type="ARBA" id="ARBA00022490"/>
    </source>
</evidence>
<dbReference type="PROSITE" id="PS00963">
    <property type="entry name" value="RIBOSOMAL_S2_2"/>
    <property type="match status" value="1"/>
</dbReference>
<organism evidence="9">
    <name type="scientific">Prasinoderma coloniale</name>
    <dbReference type="NCBI Taxonomy" id="156133"/>
    <lineage>
        <taxon>Eukaryota</taxon>
        <taxon>Viridiplantae</taxon>
        <taxon>Prasinodermophyta</taxon>
        <taxon>Prasinodermophyceae</taxon>
        <taxon>Prasinodermales</taxon>
        <taxon>Prasinodermaceae</taxon>
        <taxon>Prasinoderma</taxon>
    </lineage>
</organism>
<dbReference type="GO" id="GO:0022627">
    <property type="term" value="C:cytosolic small ribosomal subunit"/>
    <property type="evidence" value="ECO:0007669"/>
    <property type="project" value="UniProtKB-UniRule"/>
</dbReference>
<keyword evidence="3 6" id="KW-0963">Cytoplasm</keyword>
<dbReference type="Pfam" id="PF00318">
    <property type="entry name" value="Ribosomal_S2"/>
    <property type="match status" value="2"/>
</dbReference>
<comment type="subunit">
    <text evidence="6">Component of the small ribosomal subunit. Mature ribosomes consist of a small (40S) and a large (60S) subunit. The 40S subunit contains about 33 different proteins and 1 molecule of RNA (18S). The 60S subunit contains about 49 different proteins and 3 molecules of RNA (25S, 5.8S and 5S). Interacts with ribosomal protein S21.</text>
</comment>
<dbReference type="GO" id="GO:0006412">
    <property type="term" value="P:translation"/>
    <property type="evidence" value="ECO:0007669"/>
    <property type="project" value="UniProtKB-UniRule"/>
</dbReference>
<comment type="function">
    <text evidence="6">Required for the assembly and/or stability of the 40S ribosomal subunit. Required for the processing of the 20S rRNA-precursor to mature 18S rRNA in a late step of the maturation of 40S ribosomal subunits.</text>
</comment>
<dbReference type="HAMAP" id="MF_03015">
    <property type="entry name" value="Ribosomal_S2_euk"/>
    <property type="match status" value="1"/>
</dbReference>
<proteinExistence type="inferred from homology"/>
<evidence type="ECO:0000256" key="8">
    <source>
        <dbReference type="SAM" id="MobiDB-lite"/>
    </source>
</evidence>
<comment type="similarity">
    <text evidence="2 6 7">Belongs to the universal ribosomal protein uS2 family.</text>
</comment>
<dbReference type="GO" id="GO:0003735">
    <property type="term" value="F:structural constituent of ribosome"/>
    <property type="evidence" value="ECO:0007669"/>
    <property type="project" value="UniProtKB-UniRule"/>
</dbReference>
<dbReference type="Gene3D" id="3.40.50.10490">
    <property type="entry name" value="Glucose-6-phosphate isomerase like protein, domain 1"/>
    <property type="match status" value="1"/>
</dbReference>
<comment type="subcellular location">
    <subcellularLocation>
        <location evidence="1 6">Cytoplasm</location>
    </subcellularLocation>
</comment>
<accession>A0A7R9TCP0</accession>
<feature type="compositionally biased region" description="Low complexity" evidence="8">
    <location>
        <begin position="270"/>
        <end position="286"/>
    </location>
</feature>